<name>A0A8S0RZC4_OLEEU</name>
<dbReference type="EMBL" id="CACTIH010003806">
    <property type="protein sequence ID" value="CAA2985411.1"/>
    <property type="molecule type" value="Genomic_DNA"/>
</dbReference>
<dbReference type="Proteomes" id="UP000594638">
    <property type="component" value="Unassembled WGS sequence"/>
</dbReference>
<dbReference type="AlphaFoldDB" id="A0A8S0RZC4"/>
<reference evidence="1 2" key="1">
    <citation type="submission" date="2019-12" db="EMBL/GenBank/DDBJ databases">
        <authorList>
            <person name="Alioto T."/>
            <person name="Alioto T."/>
            <person name="Gomez Garrido J."/>
        </authorList>
    </citation>
    <scope>NUCLEOTIDE SEQUENCE [LARGE SCALE GENOMIC DNA]</scope>
</reference>
<protein>
    <submittedName>
        <fullName evidence="1">Uncharacterized protein</fullName>
    </submittedName>
</protein>
<evidence type="ECO:0000313" key="2">
    <source>
        <dbReference type="Proteomes" id="UP000594638"/>
    </source>
</evidence>
<organism evidence="1 2">
    <name type="scientific">Olea europaea subsp. europaea</name>
    <dbReference type="NCBI Taxonomy" id="158383"/>
    <lineage>
        <taxon>Eukaryota</taxon>
        <taxon>Viridiplantae</taxon>
        <taxon>Streptophyta</taxon>
        <taxon>Embryophyta</taxon>
        <taxon>Tracheophyta</taxon>
        <taxon>Spermatophyta</taxon>
        <taxon>Magnoliopsida</taxon>
        <taxon>eudicotyledons</taxon>
        <taxon>Gunneridae</taxon>
        <taxon>Pentapetalae</taxon>
        <taxon>asterids</taxon>
        <taxon>lamiids</taxon>
        <taxon>Lamiales</taxon>
        <taxon>Oleaceae</taxon>
        <taxon>Oleeae</taxon>
        <taxon>Olea</taxon>
    </lineage>
</organism>
<evidence type="ECO:0000313" key="1">
    <source>
        <dbReference type="EMBL" id="CAA2985411.1"/>
    </source>
</evidence>
<gene>
    <name evidence="1" type="ORF">OLEA9_A111809</name>
</gene>
<accession>A0A8S0RZC4</accession>
<dbReference type="Gramene" id="OE9A111809T1">
    <property type="protein sequence ID" value="OE9A111809C1"/>
    <property type="gene ID" value="OE9A111809"/>
</dbReference>
<proteinExistence type="predicted"/>
<comment type="caution">
    <text evidence="1">The sequence shown here is derived from an EMBL/GenBank/DDBJ whole genome shotgun (WGS) entry which is preliminary data.</text>
</comment>
<sequence length="124" mass="14063">MKTSIFPKIVPNYFNHSKTQREAKTLPTLSTPTLVGVESNFPRLRWLGITGSVNGDLVDALARSRPFLHVACRGEELGTDQWDGMDDVYVQDENVDFFEQWLLGVENESDDEMEDDVDLGELLE</sequence>
<keyword evidence="2" id="KW-1185">Reference proteome</keyword>